<dbReference type="Gramene" id="ONK66226">
    <property type="protein sequence ID" value="ONK66226"/>
    <property type="gene ID" value="A4U43_C06F5530"/>
</dbReference>
<sequence>MMPYEWQATDGGKDQLLNEATMRFLDGARSASSVALPKATLMLALSTPPRASGGGEVVGGDPFAASVWPSATFLLPRASLD</sequence>
<evidence type="ECO:0000313" key="2">
    <source>
        <dbReference type="Proteomes" id="UP000243459"/>
    </source>
</evidence>
<evidence type="ECO:0000313" key="1">
    <source>
        <dbReference type="EMBL" id="ONK66226.1"/>
    </source>
</evidence>
<dbReference type="Proteomes" id="UP000243459">
    <property type="component" value="Chromosome 6"/>
</dbReference>
<name>A0A5P1EK10_ASPOF</name>
<dbReference type="EMBL" id="CM007386">
    <property type="protein sequence ID" value="ONK66226.1"/>
    <property type="molecule type" value="Genomic_DNA"/>
</dbReference>
<accession>A0A5P1EK10</accession>
<gene>
    <name evidence="1" type="ORF">A4U43_C06F5530</name>
</gene>
<organism evidence="1 2">
    <name type="scientific">Asparagus officinalis</name>
    <name type="common">Garden asparagus</name>
    <dbReference type="NCBI Taxonomy" id="4686"/>
    <lineage>
        <taxon>Eukaryota</taxon>
        <taxon>Viridiplantae</taxon>
        <taxon>Streptophyta</taxon>
        <taxon>Embryophyta</taxon>
        <taxon>Tracheophyta</taxon>
        <taxon>Spermatophyta</taxon>
        <taxon>Magnoliopsida</taxon>
        <taxon>Liliopsida</taxon>
        <taxon>Asparagales</taxon>
        <taxon>Asparagaceae</taxon>
        <taxon>Asparagoideae</taxon>
        <taxon>Asparagus</taxon>
    </lineage>
</organism>
<dbReference type="AlphaFoldDB" id="A0A5P1EK10"/>
<keyword evidence="2" id="KW-1185">Reference proteome</keyword>
<protein>
    <submittedName>
        <fullName evidence="1">Uncharacterized protein</fullName>
    </submittedName>
</protein>
<proteinExistence type="predicted"/>
<reference evidence="2" key="1">
    <citation type="journal article" date="2017" name="Nat. Commun.">
        <title>The asparagus genome sheds light on the origin and evolution of a young Y chromosome.</title>
        <authorList>
            <person name="Harkess A."/>
            <person name="Zhou J."/>
            <person name="Xu C."/>
            <person name="Bowers J.E."/>
            <person name="Van der Hulst R."/>
            <person name="Ayyampalayam S."/>
            <person name="Mercati F."/>
            <person name="Riccardi P."/>
            <person name="McKain M.R."/>
            <person name="Kakrana A."/>
            <person name="Tang H."/>
            <person name="Ray J."/>
            <person name="Groenendijk J."/>
            <person name="Arikit S."/>
            <person name="Mathioni S.M."/>
            <person name="Nakano M."/>
            <person name="Shan H."/>
            <person name="Telgmann-Rauber A."/>
            <person name="Kanno A."/>
            <person name="Yue Z."/>
            <person name="Chen H."/>
            <person name="Li W."/>
            <person name="Chen Y."/>
            <person name="Xu X."/>
            <person name="Zhang Y."/>
            <person name="Luo S."/>
            <person name="Chen H."/>
            <person name="Gao J."/>
            <person name="Mao Z."/>
            <person name="Pires J.C."/>
            <person name="Luo M."/>
            <person name="Kudrna D."/>
            <person name="Wing R.A."/>
            <person name="Meyers B.C."/>
            <person name="Yi K."/>
            <person name="Kong H."/>
            <person name="Lavrijsen P."/>
            <person name="Sunseri F."/>
            <person name="Falavigna A."/>
            <person name="Ye Y."/>
            <person name="Leebens-Mack J.H."/>
            <person name="Chen G."/>
        </authorList>
    </citation>
    <scope>NUCLEOTIDE SEQUENCE [LARGE SCALE GENOMIC DNA]</scope>
    <source>
        <strain evidence="2">cv. DH0086</strain>
    </source>
</reference>